<dbReference type="Proteomes" id="UP000612585">
    <property type="component" value="Unassembled WGS sequence"/>
</dbReference>
<dbReference type="SUPFAM" id="SSF69318">
    <property type="entry name" value="Integrin alpha N-terminal domain"/>
    <property type="match status" value="1"/>
</dbReference>
<proteinExistence type="predicted"/>
<keyword evidence="3" id="KW-1185">Reference proteome</keyword>
<sequence length="716" mass="75480">MPDRTFQFAQWAELAPAGARVIVAGNFLDPSRSDVLAYRPADGEVSVRRNDGSAFASTGRWATLGPAAGWQLVAGDVTGTGRADVVGYHASNGSVWVGTDQGGTFAFARWATLNPASGWLIGAGYFTGSARADLLALHPASGSLWVGTNNGTGFALAPWGALAAGPNWQVTTADVIGDGRTDVVAYNPGDGSVWVGENQHSTFLASKWATLRPAAGWQIATGRFTGRAKADLFAYHPSNGTLWVGENRGDRFVFTEPWFTVAPSGGWQFAAGNFDGDGFDDVAGYHTSGTAWVGRSAMRPIEGYCWPLSAAPGETIAFRMSGGGDSVASIRRNSSTSSAVDTVVVGQVPFTAEQQPVPPDPYRSGCGWTDTFTVTVPNTWRSGMYSAACTDADGNSCDITFVVKPAPARRKSVAVLANTNTWLAYNAWGGLSKYSGLARTSFLRPNPVAEPNGSMHLTRGELWILGWLEREGFQHDVYSDIDFHNDGCDAAQYECLIIGTHPEYWTTQMYDNAEAYLAAGGSLIYIAGNGIFEVGEYANGQTEMIFRLGIEGGPREDALFRQLGRPERSLIGVATERCGVPGTPFVVQDADHFLFAGTGVSNGDTFGDFGLNDGFGNGKANAWEVDTSNGSGAMSTDPPGCAMSPRIVPLSTLPDGLTVLAVGEPDAGGVGGDITFYNHPGGGFVFAAGSLTFGGSLVVDPVLTGLMRNVMQRAGV</sequence>
<accession>A0A8J3ZGJ3</accession>
<dbReference type="Pfam" id="PF20254">
    <property type="entry name" value="DMFA2_C"/>
    <property type="match status" value="1"/>
</dbReference>
<evidence type="ECO:0000313" key="3">
    <source>
        <dbReference type="Proteomes" id="UP000612585"/>
    </source>
</evidence>
<dbReference type="EMBL" id="BOPG01000064">
    <property type="protein sequence ID" value="GIJ61191.1"/>
    <property type="molecule type" value="Genomic_DNA"/>
</dbReference>
<dbReference type="AlphaFoldDB" id="A0A8J3ZGJ3"/>
<dbReference type="PANTHER" id="PTHR46580">
    <property type="entry name" value="SENSOR KINASE-RELATED"/>
    <property type="match status" value="1"/>
</dbReference>
<protein>
    <recommendedName>
        <fullName evidence="1">N,N-dimethylformamidase beta subunit-like C-terminal domain-containing protein</fullName>
    </recommendedName>
</protein>
<name>A0A8J3ZGJ3_9ACTN</name>
<feature type="domain" description="N,N-dimethylformamidase beta subunit-like C-terminal" evidence="1">
    <location>
        <begin position="351"/>
        <end position="698"/>
    </location>
</feature>
<dbReference type="InterPro" id="IPR028994">
    <property type="entry name" value="Integrin_alpha_N"/>
</dbReference>
<comment type="caution">
    <text evidence="2">The sequence shown here is derived from an EMBL/GenBank/DDBJ whole genome shotgun (WGS) entry which is preliminary data.</text>
</comment>
<gene>
    <name evidence="2" type="ORF">Vau01_087070</name>
</gene>
<evidence type="ECO:0000313" key="2">
    <source>
        <dbReference type="EMBL" id="GIJ61191.1"/>
    </source>
</evidence>
<dbReference type="PANTHER" id="PTHR46580:SF2">
    <property type="entry name" value="MAM DOMAIN-CONTAINING PROTEIN"/>
    <property type="match status" value="1"/>
</dbReference>
<dbReference type="InterPro" id="IPR046540">
    <property type="entry name" value="DMFA2_C"/>
</dbReference>
<reference evidence="2" key="1">
    <citation type="submission" date="2021-01" db="EMBL/GenBank/DDBJ databases">
        <title>Whole genome shotgun sequence of Virgisporangium aurantiacum NBRC 16421.</title>
        <authorList>
            <person name="Komaki H."/>
            <person name="Tamura T."/>
        </authorList>
    </citation>
    <scope>NUCLEOTIDE SEQUENCE</scope>
    <source>
        <strain evidence="2">NBRC 16421</strain>
    </source>
</reference>
<dbReference type="RefSeq" id="WP_204005980.1">
    <property type="nucleotide sequence ID" value="NZ_BOPG01000064.1"/>
</dbReference>
<evidence type="ECO:0000259" key="1">
    <source>
        <dbReference type="Pfam" id="PF20254"/>
    </source>
</evidence>
<organism evidence="2 3">
    <name type="scientific">Virgisporangium aurantiacum</name>
    <dbReference type="NCBI Taxonomy" id="175570"/>
    <lineage>
        <taxon>Bacteria</taxon>
        <taxon>Bacillati</taxon>
        <taxon>Actinomycetota</taxon>
        <taxon>Actinomycetes</taxon>
        <taxon>Micromonosporales</taxon>
        <taxon>Micromonosporaceae</taxon>
        <taxon>Virgisporangium</taxon>
    </lineage>
</organism>